<evidence type="ECO:0008006" key="9">
    <source>
        <dbReference type="Google" id="ProtNLM"/>
    </source>
</evidence>
<keyword evidence="4" id="KW-0456">Lyase</keyword>
<dbReference type="InterPro" id="IPR001015">
    <property type="entry name" value="Ferrochelatase"/>
</dbReference>
<organism evidence="7 8">
    <name type="scientific">Polarella glacialis</name>
    <name type="common">Dinoflagellate</name>
    <dbReference type="NCBI Taxonomy" id="89957"/>
    <lineage>
        <taxon>Eukaryota</taxon>
        <taxon>Sar</taxon>
        <taxon>Alveolata</taxon>
        <taxon>Dinophyceae</taxon>
        <taxon>Suessiales</taxon>
        <taxon>Suessiaceae</taxon>
        <taxon>Polarella</taxon>
    </lineage>
</organism>
<dbReference type="OMA" id="RFLSGYC"/>
<comment type="caution">
    <text evidence="7">The sequence shown here is derived from an EMBL/GenBank/DDBJ whole genome shotgun (WGS) entry which is preliminary data.</text>
</comment>
<dbReference type="HAMAP" id="MF_00323">
    <property type="entry name" value="Ferrochelatase"/>
    <property type="match status" value="1"/>
</dbReference>
<dbReference type="UniPathway" id="UPA00252"/>
<evidence type="ECO:0000313" key="7">
    <source>
        <dbReference type="EMBL" id="CAE8614853.1"/>
    </source>
</evidence>
<name>A0A813FM84_POLGL</name>
<evidence type="ECO:0000313" key="8">
    <source>
        <dbReference type="Proteomes" id="UP000654075"/>
    </source>
</evidence>
<comment type="pathway">
    <text evidence="1">Porphyrin-containing compound metabolism; protoheme biosynthesis.</text>
</comment>
<dbReference type="GO" id="GO:0004325">
    <property type="term" value="F:ferrochelatase activity"/>
    <property type="evidence" value="ECO:0007669"/>
    <property type="project" value="InterPro"/>
</dbReference>
<dbReference type="OrthoDB" id="1323at2759"/>
<evidence type="ECO:0000256" key="1">
    <source>
        <dbReference type="ARBA" id="ARBA00004744"/>
    </source>
</evidence>
<dbReference type="CDD" id="cd00419">
    <property type="entry name" value="Ferrochelatase_C"/>
    <property type="match status" value="1"/>
</dbReference>
<keyword evidence="3" id="KW-0350">Heme biosynthesis</keyword>
<dbReference type="Pfam" id="PF00762">
    <property type="entry name" value="Ferrochelatase"/>
    <property type="match status" value="1"/>
</dbReference>
<dbReference type="Proteomes" id="UP000654075">
    <property type="component" value="Unassembled WGS sequence"/>
</dbReference>
<dbReference type="PANTHER" id="PTHR11108">
    <property type="entry name" value="FERROCHELATASE"/>
    <property type="match status" value="1"/>
</dbReference>
<keyword evidence="5" id="KW-0627">Porphyrin biosynthesis</keyword>
<keyword evidence="2" id="KW-0408">Iron</keyword>
<evidence type="ECO:0000256" key="6">
    <source>
        <dbReference type="RuleBase" id="RU004185"/>
    </source>
</evidence>
<proteinExistence type="inferred from homology"/>
<sequence>MPMEAAPHVSGHLPPMRLAAQTQISAAHSRLRVAETSRPRPLLLQGVSPVPAPSQGSFQGRVPAALAGAVAVAATVAVRQRRRGSGVRGWRPASLRLVRQALEESYEEPLDLGLGSELVVKVGGYETRKTGVLLLNIGTPASTQVKDVRDYLDRFLSDDRVIEISPPLLKWVILQVLLIARPKSSAENYKKVWDPVRGSPLLYHSQDLAAGLQKELGDQFEVRIGMQYSDPTVDTSLKSLASSGVDNVVLVPMFPHYASGTTGSCLAGAYRTAAELYCTPFLSVLPPFYGHPDYVSAMRESIGNVIGPRGKNMDHVLFSFHGLPEEQCSRTDTTGSYCNKSGDCCAQLRKENRNCYRAQCFETSRLLAYELGLEDGKWSIGFQSRLTLRGAIQWIKPYTDEAFVELAKSGVRRLAVVAPSFTADCVETMEELSITGREQFEEAGGEELVVIPCLNASDIWVRGLGKLLKEHVAQWVPAAPVAVDVRKDEPILSEPEEPTITNGATQKRGLEEVFSWFSR</sequence>
<dbReference type="CDD" id="cd03411">
    <property type="entry name" value="Ferrochelatase_N"/>
    <property type="match status" value="1"/>
</dbReference>
<evidence type="ECO:0000256" key="2">
    <source>
        <dbReference type="ARBA" id="ARBA00023004"/>
    </source>
</evidence>
<dbReference type="AlphaFoldDB" id="A0A813FM84"/>
<protein>
    <recommendedName>
        <fullName evidence="9">Ferrochelatase</fullName>
    </recommendedName>
</protein>
<dbReference type="PANTHER" id="PTHR11108:SF1">
    <property type="entry name" value="FERROCHELATASE, MITOCHONDRIAL"/>
    <property type="match status" value="1"/>
</dbReference>
<dbReference type="NCBIfam" id="TIGR00109">
    <property type="entry name" value="hemH"/>
    <property type="match status" value="1"/>
</dbReference>
<dbReference type="Gene3D" id="3.40.50.1400">
    <property type="match status" value="2"/>
</dbReference>
<reference evidence="7" key="1">
    <citation type="submission" date="2021-02" db="EMBL/GenBank/DDBJ databases">
        <authorList>
            <person name="Dougan E. K."/>
            <person name="Rhodes N."/>
            <person name="Thang M."/>
            <person name="Chan C."/>
        </authorList>
    </citation>
    <scope>NUCLEOTIDE SEQUENCE</scope>
</reference>
<keyword evidence="8" id="KW-1185">Reference proteome</keyword>
<evidence type="ECO:0000256" key="5">
    <source>
        <dbReference type="ARBA" id="ARBA00023244"/>
    </source>
</evidence>
<evidence type="ECO:0000256" key="3">
    <source>
        <dbReference type="ARBA" id="ARBA00023133"/>
    </source>
</evidence>
<dbReference type="GO" id="GO:0006783">
    <property type="term" value="P:heme biosynthetic process"/>
    <property type="evidence" value="ECO:0007669"/>
    <property type="project" value="UniProtKB-KW"/>
</dbReference>
<accession>A0A813FM84</accession>
<dbReference type="EMBL" id="CAJNNV010025518">
    <property type="protein sequence ID" value="CAE8614853.1"/>
    <property type="molecule type" value="Genomic_DNA"/>
</dbReference>
<dbReference type="InterPro" id="IPR033659">
    <property type="entry name" value="Ferrochelatase_N"/>
</dbReference>
<evidence type="ECO:0000256" key="4">
    <source>
        <dbReference type="ARBA" id="ARBA00023239"/>
    </source>
</evidence>
<gene>
    <name evidence="7" type="ORF">PGLA1383_LOCUS32573</name>
</gene>
<dbReference type="InterPro" id="IPR033644">
    <property type="entry name" value="Ferrochelatase_C"/>
</dbReference>
<dbReference type="SUPFAM" id="SSF53800">
    <property type="entry name" value="Chelatase"/>
    <property type="match status" value="1"/>
</dbReference>
<comment type="similarity">
    <text evidence="6">Belongs to the ferrochelatase family.</text>
</comment>